<sequence length="91" mass="10191">IFIAKQKIEKSYDWQLAKQCVFPTIKIKAYLAATGKKVSDFAGSNPQPHCGLVRLTDPQRVLETEQNAIGTMLRNEREVFVPFGSSSVHIV</sequence>
<dbReference type="AlphaFoldDB" id="A0A915JH13"/>
<name>A0A915JH13_ROMCU</name>
<evidence type="ECO:0000313" key="2">
    <source>
        <dbReference type="WBParaSite" id="nRc.2.0.1.t25358-RA"/>
    </source>
</evidence>
<reference evidence="2" key="1">
    <citation type="submission" date="2022-11" db="UniProtKB">
        <authorList>
            <consortium name="WormBaseParasite"/>
        </authorList>
    </citation>
    <scope>IDENTIFICATION</scope>
</reference>
<keyword evidence="1" id="KW-1185">Reference proteome</keyword>
<evidence type="ECO:0000313" key="1">
    <source>
        <dbReference type="Proteomes" id="UP000887565"/>
    </source>
</evidence>
<protein>
    <submittedName>
        <fullName evidence="2">Uncharacterized protein</fullName>
    </submittedName>
</protein>
<dbReference type="Proteomes" id="UP000887565">
    <property type="component" value="Unplaced"/>
</dbReference>
<dbReference type="WBParaSite" id="nRc.2.0.1.t25358-RA">
    <property type="protein sequence ID" value="nRc.2.0.1.t25358-RA"/>
    <property type="gene ID" value="nRc.2.0.1.g25358"/>
</dbReference>
<organism evidence="1 2">
    <name type="scientific">Romanomermis culicivorax</name>
    <name type="common">Nematode worm</name>
    <dbReference type="NCBI Taxonomy" id="13658"/>
    <lineage>
        <taxon>Eukaryota</taxon>
        <taxon>Metazoa</taxon>
        <taxon>Ecdysozoa</taxon>
        <taxon>Nematoda</taxon>
        <taxon>Enoplea</taxon>
        <taxon>Dorylaimia</taxon>
        <taxon>Mermithida</taxon>
        <taxon>Mermithoidea</taxon>
        <taxon>Mermithidae</taxon>
        <taxon>Romanomermis</taxon>
    </lineage>
</organism>
<accession>A0A915JH13</accession>
<proteinExistence type="predicted"/>